<feature type="region of interest" description="Disordered" evidence="5">
    <location>
        <begin position="179"/>
        <end position="224"/>
    </location>
</feature>
<accession>A0A5J5CMM8</accession>
<evidence type="ECO:0008006" key="8">
    <source>
        <dbReference type="Google" id="ProtNLM"/>
    </source>
</evidence>
<comment type="subcellular location">
    <subcellularLocation>
        <location evidence="1">Nucleus</location>
    </subcellularLocation>
</comment>
<evidence type="ECO:0000256" key="5">
    <source>
        <dbReference type="SAM" id="MobiDB-lite"/>
    </source>
</evidence>
<organism evidence="6 7">
    <name type="scientific">Etheostoma spectabile</name>
    <name type="common">orangethroat darter</name>
    <dbReference type="NCBI Taxonomy" id="54343"/>
    <lineage>
        <taxon>Eukaryota</taxon>
        <taxon>Metazoa</taxon>
        <taxon>Chordata</taxon>
        <taxon>Craniata</taxon>
        <taxon>Vertebrata</taxon>
        <taxon>Euteleostomi</taxon>
        <taxon>Actinopterygii</taxon>
        <taxon>Neopterygii</taxon>
        <taxon>Teleostei</taxon>
        <taxon>Neoteleostei</taxon>
        <taxon>Acanthomorphata</taxon>
        <taxon>Eupercaria</taxon>
        <taxon>Perciformes</taxon>
        <taxon>Percoidei</taxon>
        <taxon>Percidae</taxon>
        <taxon>Etheostomatinae</taxon>
        <taxon>Etheostoma</taxon>
    </lineage>
</organism>
<reference evidence="6 7" key="1">
    <citation type="submission" date="2019-08" db="EMBL/GenBank/DDBJ databases">
        <title>A chromosome-level genome assembly, high-density linkage maps, and genome scans reveal the genomic architecture of hybrid incompatibilities underlying speciation via character displacement in darters (Percidae: Etheostominae).</title>
        <authorList>
            <person name="Moran R.L."/>
            <person name="Catchen J.M."/>
            <person name="Fuller R.C."/>
        </authorList>
    </citation>
    <scope>NUCLEOTIDE SEQUENCE [LARGE SCALE GENOMIC DNA]</scope>
    <source>
        <strain evidence="6">EspeVRDwgs_2016</strain>
        <tissue evidence="6">Muscle</tissue>
    </source>
</reference>
<evidence type="ECO:0000313" key="6">
    <source>
        <dbReference type="EMBL" id="KAA8581231.1"/>
    </source>
</evidence>
<evidence type="ECO:0000256" key="4">
    <source>
        <dbReference type="ARBA" id="ARBA00023163"/>
    </source>
</evidence>
<keyword evidence="2" id="KW-0217">Developmental protein</keyword>
<evidence type="ECO:0000313" key="7">
    <source>
        <dbReference type="Proteomes" id="UP000327493"/>
    </source>
</evidence>
<feature type="compositionally biased region" description="Basic and acidic residues" evidence="5">
    <location>
        <begin position="279"/>
        <end position="298"/>
    </location>
</feature>
<feature type="region of interest" description="Disordered" evidence="5">
    <location>
        <begin position="272"/>
        <end position="315"/>
    </location>
</feature>
<keyword evidence="7" id="KW-1185">Reference proteome</keyword>
<dbReference type="InterPro" id="IPR046327">
    <property type="entry name" value="HXA1/B1/D1"/>
</dbReference>
<protein>
    <recommendedName>
        <fullName evidence="8">Homeobox domain-containing protein</fullName>
    </recommendedName>
</protein>
<proteinExistence type="predicted"/>
<dbReference type="GO" id="GO:0005634">
    <property type="term" value="C:nucleus"/>
    <property type="evidence" value="ECO:0007669"/>
    <property type="project" value="UniProtKB-SubCell"/>
</dbReference>
<dbReference type="Proteomes" id="UP000327493">
    <property type="component" value="Chromosome 21"/>
</dbReference>
<keyword evidence="3" id="KW-0805">Transcription regulation</keyword>
<dbReference type="AlphaFoldDB" id="A0A5J5CMM8"/>
<dbReference type="GO" id="GO:0000981">
    <property type="term" value="F:DNA-binding transcription factor activity, RNA polymerase II-specific"/>
    <property type="evidence" value="ECO:0007669"/>
    <property type="project" value="TreeGrafter"/>
</dbReference>
<evidence type="ECO:0000256" key="2">
    <source>
        <dbReference type="ARBA" id="ARBA00022473"/>
    </source>
</evidence>
<comment type="caution">
    <text evidence="6">The sequence shown here is derived from an EMBL/GenBank/DDBJ whole genome shotgun (WGS) entry which is preliminary data.</text>
</comment>
<gene>
    <name evidence="6" type="ORF">FQN60_002812</name>
</gene>
<name>A0A5J5CMM8_9PERO</name>
<dbReference type="PANTHER" id="PTHR45946:SF5">
    <property type="entry name" value="HOMEOBOX PROTEIN HOX-B1"/>
    <property type="match status" value="1"/>
</dbReference>
<dbReference type="EMBL" id="VOFY01000021">
    <property type="protein sequence ID" value="KAA8581231.1"/>
    <property type="molecule type" value="Genomic_DNA"/>
</dbReference>
<keyword evidence="4" id="KW-0804">Transcription</keyword>
<evidence type="ECO:0000256" key="1">
    <source>
        <dbReference type="ARBA" id="ARBA00004123"/>
    </source>
</evidence>
<evidence type="ECO:0000256" key="3">
    <source>
        <dbReference type="ARBA" id="ARBA00023015"/>
    </source>
</evidence>
<feature type="compositionally biased region" description="Basic and acidic residues" evidence="5">
    <location>
        <begin position="306"/>
        <end position="315"/>
    </location>
</feature>
<dbReference type="GO" id="GO:0000978">
    <property type="term" value="F:RNA polymerase II cis-regulatory region sequence-specific DNA binding"/>
    <property type="evidence" value="ECO:0007669"/>
    <property type="project" value="TreeGrafter"/>
</dbReference>
<sequence length="315" mass="34568">MNSYLDYPVCNRGANIFSAKAGYHNLNHGYMSSNSCATSDSYAPDGRLVASTSAPHQTPSLPLHPHQTHVNLDLQFATPGNCMYGSPLEYGHHQYGLAPEQDRSFIHAQVSPLGTNMAPYTGDSCGPGVATGSQYLHFGNGDQRQQEYPESVYTRLPPQSRENDLDHVEETSKTFDWMKVKRNPPKTAKSLQKSRKAKDWGGDTQYGNTSALPAGSPSGGVRVGAAANTTETDAQLGEEEEDVFHLRISVALFAFSVKNVGQGEERMIRETRCPSPHRNANEKECTDKRPDPKDERAEGGQGQRMLKGERSLLGR</sequence>
<dbReference type="PANTHER" id="PTHR45946">
    <property type="entry name" value="HOMEOBOX PROTEIN ROUGH-RELATED"/>
    <property type="match status" value="1"/>
</dbReference>